<proteinExistence type="predicted"/>
<reference evidence="1" key="1">
    <citation type="journal article" date="2020" name="Stud. Mycol.">
        <title>101 Dothideomycetes genomes: a test case for predicting lifestyles and emergence of pathogens.</title>
        <authorList>
            <person name="Haridas S."/>
            <person name="Albert R."/>
            <person name="Binder M."/>
            <person name="Bloem J."/>
            <person name="Labutti K."/>
            <person name="Salamov A."/>
            <person name="Andreopoulos B."/>
            <person name="Baker S."/>
            <person name="Barry K."/>
            <person name="Bills G."/>
            <person name="Bluhm B."/>
            <person name="Cannon C."/>
            <person name="Castanera R."/>
            <person name="Culley D."/>
            <person name="Daum C."/>
            <person name="Ezra D."/>
            <person name="Gonzalez J."/>
            <person name="Henrissat B."/>
            <person name="Kuo A."/>
            <person name="Liang C."/>
            <person name="Lipzen A."/>
            <person name="Lutzoni F."/>
            <person name="Magnuson J."/>
            <person name="Mondo S."/>
            <person name="Nolan M."/>
            <person name="Ohm R."/>
            <person name="Pangilinan J."/>
            <person name="Park H.-J."/>
            <person name="Ramirez L."/>
            <person name="Alfaro M."/>
            <person name="Sun H."/>
            <person name="Tritt A."/>
            <person name="Yoshinaga Y."/>
            <person name="Zwiers L.-H."/>
            <person name="Turgeon B."/>
            <person name="Goodwin S."/>
            <person name="Spatafora J."/>
            <person name="Crous P."/>
            <person name="Grigoriev I."/>
        </authorList>
    </citation>
    <scope>NUCLEOTIDE SEQUENCE</scope>
    <source>
        <strain evidence="1">HMLAC05119</strain>
    </source>
</reference>
<evidence type="ECO:0000313" key="2">
    <source>
        <dbReference type="Proteomes" id="UP000800096"/>
    </source>
</evidence>
<dbReference type="Proteomes" id="UP000800096">
    <property type="component" value="Unassembled WGS sequence"/>
</dbReference>
<gene>
    <name evidence="1" type="ORF">BDU57DRAFT_269566</name>
</gene>
<dbReference type="AlphaFoldDB" id="A0A6A5QIW9"/>
<dbReference type="EMBL" id="ML979136">
    <property type="protein sequence ID" value="KAF1915322.1"/>
    <property type="molecule type" value="Genomic_DNA"/>
</dbReference>
<evidence type="ECO:0000313" key="1">
    <source>
        <dbReference type="EMBL" id="KAF1915322.1"/>
    </source>
</evidence>
<accession>A0A6A5QIW9</accession>
<protein>
    <submittedName>
        <fullName evidence="1">Uncharacterized protein</fullName>
    </submittedName>
</protein>
<organism evidence="1 2">
    <name type="scientific">Ampelomyces quisqualis</name>
    <name type="common">Powdery mildew agent</name>
    <dbReference type="NCBI Taxonomy" id="50730"/>
    <lineage>
        <taxon>Eukaryota</taxon>
        <taxon>Fungi</taxon>
        <taxon>Dikarya</taxon>
        <taxon>Ascomycota</taxon>
        <taxon>Pezizomycotina</taxon>
        <taxon>Dothideomycetes</taxon>
        <taxon>Pleosporomycetidae</taxon>
        <taxon>Pleosporales</taxon>
        <taxon>Pleosporineae</taxon>
        <taxon>Phaeosphaeriaceae</taxon>
        <taxon>Ampelomyces</taxon>
    </lineage>
</organism>
<keyword evidence="2" id="KW-1185">Reference proteome</keyword>
<sequence>MCAGLQGRSIHMLVQNGVPTPHSSTFDAKFATIGQSRTRQPEDSIPYPWTTRVEMSYLTAKITLYTTVILRPQVDRSSRKILMRNALFVAIRIAYLTDQGLGYTSTEFPGLQSKDLLNTFSKSY</sequence>
<name>A0A6A5QIW9_AMPQU</name>
<dbReference type="OrthoDB" id="3163292at2759"/>